<sequence length="398" mass="43969">MKRPALLHRPRPALRLAALLSCMALAPLASAAAPPAHATLKQAYANDFLVGVALDDDQVHGREAGAQALVLQQFDSITAENEMKPERLHPAPDVYDFSRGDAFVEFGRRNGLFVVGHTLLWHVQTPGWMFTDSAGRPNTAEVQLQRLRDYIDTVAGHYAGRVQAWDVANEVIDEDGSYRQSPWLTNVGDGDRLLREAFAAAARADPQAELYYNDFNTFKPEKRAGIVRLVKMLQAAGLRIDGVGMQGHWGIDGPSIAEIEQTIDAFAALGVKVMITELDVDVLPRPEMADGLDADRHVELPDDPVVRQRLDPYADGLPAEAQQRLATRYAELFALFQRKRDVIGRVTFWGLHDGQSWKNGFPVKGRTNHPLLFDRHLKPKPALEAVIQVPAASAASTR</sequence>
<evidence type="ECO:0000256" key="6">
    <source>
        <dbReference type="RuleBase" id="RU361174"/>
    </source>
</evidence>
<evidence type="ECO:0000256" key="4">
    <source>
        <dbReference type="ARBA" id="ARBA00023326"/>
    </source>
</evidence>
<dbReference type="Gene3D" id="3.20.20.80">
    <property type="entry name" value="Glycosidases"/>
    <property type="match status" value="1"/>
</dbReference>
<keyword evidence="4 6" id="KW-0624">Polysaccharide degradation</keyword>
<dbReference type="InterPro" id="IPR017853">
    <property type="entry name" value="GH"/>
</dbReference>
<evidence type="ECO:0000313" key="9">
    <source>
        <dbReference type="EMBL" id="MBA8681156.1"/>
    </source>
</evidence>
<feature type="chain" id="PRO_5030814225" description="Beta-xylanase" evidence="7">
    <location>
        <begin position="32"/>
        <end position="398"/>
    </location>
</feature>
<dbReference type="PANTHER" id="PTHR31490:SF90">
    <property type="entry name" value="ENDO-1,4-BETA-XYLANASE A"/>
    <property type="match status" value="1"/>
</dbReference>
<keyword evidence="2 6" id="KW-0119">Carbohydrate metabolism</keyword>
<dbReference type="EC" id="3.2.1.8" evidence="6"/>
<dbReference type="InterPro" id="IPR031158">
    <property type="entry name" value="GH10_AS"/>
</dbReference>
<organism evidence="9 10">
    <name type="scientific">Stenotrophomonas tumulicola</name>
    <dbReference type="NCBI Taxonomy" id="1685415"/>
    <lineage>
        <taxon>Bacteria</taxon>
        <taxon>Pseudomonadati</taxon>
        <taxon>Pseudomonadota</taxon>
        <taxon>Gammaproteobacteria</taxon>
        <taxon>Lysobacterales</taxon>
        <taxon>Lysobacteraceae</taxon>
        <taxon>Stenotrophomonas</taxon>
    </lineage>
</organism>
<proteinExistence type="inferred from homology"/>
<dbReference type="Pfam" id="PF00331">
    <property type="entry name" value="Glyco_hydro_10"/>
    <property type="match status" value="1"/>
</dbReference>
<name>A0A7W3IHF8_9GAMM</name>
<keyword evidence="7" id="KW-0732">Signal</keyword>
<evidence type="ECO:0000256" key="1">
    <source>
        <dbReference type="ARBA" id="ARBA00022801"/>
    </source>
</evidence>
<dbReference type="SMART" id="SM00633">
    <property type="entry name" value="Glyco_10"/>
    <property type="match status" value="1"/>
</dbReference>
<dbReference type="RefSeq" id="WP_182338234.1">
    <property type="nucleotide sequence ID" value="NZ_JACGXS010000001.1"/>
</dbReference>
<keyword evidence="1 6" id="KW-0378">Hydrolase</keyword>
<dbReference type="PANTHER" id="PTHR31490">
    <property type="entry name" value="GLYCOSYL HYDROLASE"/>
    <property type="match status" value="1"/>
</dbReference>
<evidence type="ECO:0000256" key="3">
    <source>
        <dbReference type="ARBA" id="ARBA00023295"/>
    </source>
</evidence>
<feature type="active site" description="Nucleophile" evidence="5">
    <location>
        <position position="277"/>
    </location>
</feature>
<evidence type="ECO:0000256" key="7">
    <source>
        <dbReference type="SAM" id="SignalP"/>
    </source>
</evidence>
<feature type="signal peptide" evidence="7">
    <location>
        <begin position="1"/>
        <end position="31"/>
    </location>
</feature>
<comment type="similarity">
    <text evidence="6">Belongs to the glycosyl hydrolase 10 (cellulase F) family.</text>
</comment>
<feature type="domain" description="GH10" evidence="8">
    <location>
        <begin position="34"/>
        <end position="389"/>
    </location>
</feature>
<dbReference type="AlphaFoldDB" id="A0A7W3IHF8"/>
<evidence type="ECO:0000313" key="10">
    <source>
        <dbReference type="Proteomes" id="UP000547058"/>
    </source>
</evidence>
<dbReference type="PRINTS" id="PR00134">
    <property type="entry name" value="GLHYDRLASE10"/>
</dbReference>
<evidence type="ECO:0000259" key="8">
    <source>
        <dbReference type="PROSITE" id="PS51760"/>
    </source>
</evidence>
<dbReference type="Proteomes" id="UP000547058">
    <property type="component" value="Unassembled WGS sequence"/>
</dbReference>
<keyword evidence="10" id="KW-1185">Reference proteome</keyword>
<gene>
    <name evidence="9" type="ORF">H4O11_04985</name>
</gene>
<evidence type="ECO:0000256" key="2">
    <source>
        <dbReference type="ARBA" id="ARBA00023277"/>
    </source>
</evidence>
<comment type="caution">
    <text evidence="9">The sequence shown here is derived from an EMBL/GenBank/DDBJ whole genome shotgun (WGS) entry which is preliminary data.</text>
</comment>
<dbReference type="InterPro" id="IPR044846">
    <property type="entry name" value="GH10"/>
</dbReference>
<reference evidence="9 10" key="1">
    <citation type="submission" date="2020-08" db="EMBL/GenBank/DDBJ databases">
        <title>Stenotrophomonas tumulicola JCM 30961.</title>
        <authorList>
            <person name="Deng Y."/>
        </authorList>
    </citation>
    <scope>NUCLEOTIDE SEQUENCE [LARGE SCALE GENOMIC DNA]</scope>
    <source>
        <strain evidence="9 10">JCM 30961</strain>
    </source>
</reference>
<dbReference type="InterPro" id="IPR001000">
    <property type="entry name" value="GH10_dom"/>
</dbReference>
<keyword evidence="3 6" id="KW-0326">Glycosidase</keyword>
<dbReference type="PROSITE" id="PS51760">
    <property type="entry name" value="GH10_2"/>
    <property type="match status" value="1"/>
</dbReference>
<accession>A0A7W3IHF8</accession>
<protein>
    <recommendedName>
        <fullName evidence="6">Beta-xylanase</fullName>
        <ecNumber evidence="6">3.2.1.8</ecNumber>
    </recommendedName>
</protein>
<dbReference type="GO" id="GO:0031176">
    <property type="term" value="F:endo-1,4-beta-xylanase activity"/>
    <property type="evidence" value="ECO:0007669"/>
    <property type="project" value="UniProtKB-EC"/>
</dbReference>
<dbReference type="GO" id="GO:0045493">
    <property type="term" value="P:xylan catabolic process"/>
    <property type="evidence" value="ECO:0007669"/>
    <property type="project" value="UniProtKB-KW"/>
</dbReference>
<dbReference type="PROSITE" id="PS00591">
    <property type="entry name" value="GH10_1"/>
    <property type="match status" value="1"/>
</dbReference>
<dbReference type="EMBL" id="JACGXS010000001">
    <property type="protein sequence ID" value="MBA8681156.1"/>
    <property type="molecule type" value="Genomic_DNA"/>
</dbReference>
<dbReference type="SUPFAM" id="SSF51445">
    <property type="entry name" value="(Trans)glycosidases"/>
    <property type="match status" value="1"/>
</dbReference>
<keyword evidence="9" id="KW-0858">Xylan degradation</keyword>
<evidence type="ECO:0000256" key="5">
    <source>
        <dbReference type="PROSITE-ProRule" id="PRU10061"/>
    </source>
</evidence>
<comment type="catalytic activity">
    <reaction evidence="6">
        <text>Endohydrolysis of (1-&gt;4)-beta-D-xylosidic linkages in xylans.</text>
        <dbReference type="EC" id="3.2.1.8"/>
    </reaction>
</comment>